<keyword evidence="1" id="KW-1133">Transmembrane helix</keyword>
<accession>S9TXC4</accession>
<comment type="caution">
    <text evidence="2">The sequence shown here is derived from an EMBL/GenBank/DDBJ whole genome shotgun (WGS) entry which is preliminary data.</text>
</comment>
<evidence type="ECO:0000256" key="1">
    <source>
        <dbReference type="SAM" id="Phobius"/>
    </source>
</evidence>
<dbReference type="EMBL" id="ATMH01007867">
    <property type="protein sequence ID" value="EPY23107.1"/>
    <property type="molecule type" value="Genomic_DNA"/>
</dbReference>
<proteinExistence type="predicted"/>
<evidence type="ECO:0000313" key="4">
    <source>
        <dbReference type="Proteomes" id="UP000015354"/>
    </source>
</evidence>
<keyword evidence="4" id="KW-1185">Reference proteome</keyword>
<dbReference type="AlphaFoldDB" id="S9TXC4"/>
<sequence>MGHVEEKSISEAHREAIALLRRTTSFLLVLSVLAVSLVVTLSAVHLQDAPCQDRAQEVVYDNLLKPDVPLRAIEAAIISVLSARNSKLDRLDDVSNNTNISTQTVAVLDTTDGVISQNGFRFIRRSGADTNVHFELRALFAALCDAYPTLSMEVMPNVDYEKVNYGVRSVLFNNRTRQFLLESKLTTQDMNRVTSFAQFQKIFPGFYKVASGSGRLDVVSTWDYTKNGDYQIYYRNSPMDIYVHIEQWSTKDKPFMWRVFISTDNILAEDSAKAIESAIRQAFTEGNMLCGSSCDSALKGFLH</sequence>
<organism evidence="2 4">
    <name type="scientific">Strigomonas culicis</name>
    <dbReference type="NCBI Taxonomy" id="28005"/>
    <lineage>
        <taxon>Eukaryota</taxon>
        <taxon>Discoba</taxon>
        <taxon>Euglenozoa</taxon>
        <taxon>Kinetoplastea</taxon>
        <taxon>Metakinetoplastina</taxon>
        <taxon>Trypanosomatida</taxon>
        <taxon>Trypanosomatidae</taxon>
        <taxon>Strigomonadinae</taxon>
        <taxon>Strigomonas</taxon>
    </lineage>
</organism>
<keyword evidence="1" id="KW-0812">Transmembrane</keyword>
<gene>
    <name evidence="3" type="ORF">STCU_05642</name>
    <name evidence="2" type="ORF">STCU_07867</name>
</gene>
<feature type="transmembrane region" description="Helical" evidence="1">
    <location>
        <begin position="26"/>
        <end position="46"/>
    </location>
</feature>
<protein>
    <submittedName>
        <fullName evidence="2">Uncharacterized protein</fullName>
    </submittedName>
</protein>
<evidence type="ECO:0000313" key="3">
    <source>
        <dbReference type="EMBL" id="EPY27655.1"/>
    </source>
</evidence>
<reference evidence="2 4" key="1">
    <citation type="journal article" date="2013" name="PLoS ONE">
        <title>Predicting the Proteins of Angomonas deanei, Strigomonas culicis and Their Respective Endosymbionts Reveals New Aspects of the Trypanosomatidae Family.</title>
        <authorList>
            <person name="Motta M.C."/>
            <person name="Martins A.C."/>
            <person name="de Souza S.S."/>
            <person name="Catta-Preta C.M."/>
            <person name="Silva R."/>
            <person name="Klein C.C."/>
            <person name="de Almeida L.G."/>
            <person name="de Lima Cunha O."/>
            <person name="Ciapina L.P."/>
            <person name="Brocchi M."/>
            <person name="Colabardini A.C."/>
            <person name="de Araujo Lima B."/>
            <person name="Machado C.R."/>
            <person name="de Almeida Soares C.M."/>
            <person name="Probst C.M."/>
            <person name="de Menezes C.B."/>
            <person name="Thompson C.E."/>
            <person name="Bartholomeu D.C."/>
            <person name="Gradia D.F."/>
            <person name="Pavoni D.P."/>
            <person name="Grisard E.C."/>
            <person name="Fantinatti-Garboggini F."/>
            <person name="Marchini F.K."/>
            <person name="Rodrigues-Luiz G.F."/>
            <person name="Wagner G."/>
            <person name="Goldman G.H."/>
            <person name="Fietto J.L."/>
            <person name="Elias M.C."/>
            <person name="Goldman M.H."/>
            <person name="Sagot M.F."/>
            <person name="Pereira M."/>
            <person name="Stoco P.H."/>
            <person name="de Mendonca-Neto R.P."/>
            <person name="Teixeira S.M."/>
            <person name="Maciel T.E."/>
            <person name="de Oliveira Mendes T.A."/>
            <person name="Urmenyi T.P."/>
            <person name="de Souza W."/>
            <person name="Schenkman S."/>
            <person name="de Vasconcelos A.T."/>
        </authorList>
    </citation>
    <scope>NUCLEOTIDE SEQUENCE [LARGE SCALE GENOMIC DNA]</scope>
</reference>
<dbReference type="Proteomes" id="UP000015354">
    <property type="component" value="Unassembled WGS sequence"/>
</dbReference>
<keyword evidence="1" id="KW-0472">Membrane</keyword>
<evidence type="ECO:0000313" key="2">
    <source>
        <dbReference type="EMBL" id="EPY23107.1"/>
    </source>
</evidence>
<reference evidence="2" key="2">
    <citation type="submission" date="2013-03" db="EMBL/GenBank/DDBJ databases">
        <authorList>
            <person name="Motta M.C.M."/>
            <person name="Martins A.C.A."/>
            <person name="Preta C.M.C.C."/>
            <person name="Silva R."/>
            <person name="de Souza S.S."/>
            <person name="Klein C.C."/>
            <person name="de Almeida L.G.P."/>
            <person name="Cunha O.L."/>
            <person name="Colabardini A.C."/>
            <person name="Lima B.A."/>
            <person name="Machado C.R."/>
            <person name="Soares C.M.A."/>
            <person name="de Menezes C.B.A."/>
            <person name="Bartolomeu D.C."/>
            <person name="Grisard E.C."/>
            <person name="Fantinatti-Garboggini F."/>
            <person name="Rodrigues-Luiz G.F."/>
            <person name="Wagner G."/>
            <person name="Goldman G.H."/>
            <person name="Fietto J.L.R."/>
            <person name="Ciapina L.P."/>
            <person name="Brocchi M."/>
            <person name="Elias M.C."/>
            <person name="Goldman M.H.S."/>
            <person name="Sagot M.-F."/>
            <person name="Pereira M."/>
            <person name="Stoco P.H."/>
            <person name="Teixeira S.M.R."/>
            <person name="de Mendonca-Neto R.P."/>
            <person name="Maciel T.E.F."/>
            <person name="Mendes T.A.O."/>
            <person name="Urmenyi T.P."/>
            <person name="Teixeira M.M.G."/>
            <person name="de Camargo E.F.P."/>
            <person name="de Sousa W."/>
            <person name="Schenkman S."/>
            <person name="de Vasconcelos A.T.R."/>
        </authorList>
    </citation>
    <scope>NUCLEOTIDE SEQUENCE</scope>
</reference>
<dbReference type="OrthoDB" id="270593at2759"/>
<name>S9TXC4_9TRYP</name>
<dbReference type="EMBL" id="ATMH01005642">
    <property type="protein sequence ID" value="EPY27655.1"/>
    <property type="molecule type" value="Genomic_DNA"/>
</dbReference>